<keyword evidence="16" id="KW-1185">Reference proteome</keyword>
<dbReference type="PANTHER" id="PTHR30027:SF3">
    <property type="entry name" value="16S RRNA (URACIL(1498)-N(3))-METHYLTRANSFERASE"/>
    <property type="match status" value="1"/>
</dbReference>
<dbReference type="OrthoDB" id="9815641at2"/>
<dbReference type="GO" id="GO:0005737">
    <property type="term" value="C:cytoplasm"/>
    <property type="evidence" value="ECO:0007669"/>
    <property type="project" value="UniProtKB-SubCell"/>
</dbReference>
<comment type="function">
    <text evidence="10 12">Specifically methylates the N3 position of the uracil ring of uridine 1498 (m3U1498) in 16S rRNA. Acts on the fully assembled 30S ribosomal subunit.</text>
</comment>
<dbReference type="EMBL" id="FOSH01000005">
    <property type="protein sequence ID" value="SFK12320.1"/>
    <property type="molecule type" value="Genomic_DNA"/>
</dbReference>
<dbReference type="NCBIfam" id="TIGR00046">
    <property type="entry name" value="RsmE family RNA methyltransferase"/>
    <property type="match status" value="1"/>
</dbReference>
<keyword evidence="9 12" id="KW-0949">S-adenosyl-L-methionine</keyword>
<gene>
    <name evidence="15" type="ORF">SAMN04488079_105118</name>
</gene>
<dbReference type="PIRSF" id="PIRSF015601">
    <property type="entry name" value="MTase_slr0722"/>
    <property type="match status" value="1"/>
</dbReference>
<dbReference type="STRING" id="45496.SAMN04488079_105118"/>
<evidence type="ECO:0000313" key="15">
    <source>
        <dbReference type="EMBL" id="SFK12320.1"/>
    </source>
</evidence>
<sequence>MRMPRFYTETLPSSESEFVLPDDVHRHAIQVLRLKLGANIRLFNGQGMEYEAELTLVEKRQSRVRLGEPITTQKESPLDITLLQGISRGERMDFAIQKAVELGVTKIVPVITERCNVQLSGDRADKRFNHWTGVMVSACEQSGRSFLPELTAVQTYSTALSDYNDELNLVLDPLAQKGFSELTKPTSLTMLIGPEGGLSDAEIEMAKAIGYQAVQFGPRILRTETAAVAALAVAQTLWGDLG</sequence>
<evidence type="ECO:0000256" key="12">
    <source>
        <dbReference type="PIRNR" id="PIRNR015601"/>
    </source>
</evidence>
<evidence type="ECO:0000256" key="11">
    <source>
        <dbReference type="ARBA" id="ARBA00047944"/>
    </source>
</evidence>
<evidence type="ECO:0000256" key="2">
    <source>
        <dbReference type="ARBA" id="ARBA00005528"/>
    </source>
</evidence>
<evidence type="ECO:0000259" key="13">
    <source>
        <dbReference type="Pfam" id="PF04452"/>
    </source>
</evidence>
<keyword evidence="7 12" id="KW-0489">Methyltransferase</keyword>
<keyword evidence="8 12" id="KW-0808">Transferase</keyword>
<dbReference type="Pfam" id="PF04452">
    <property type="entry name" value="Methyltrans_RNA"/>
    <property type="match status" value="1"/>
</dbReference>
<dbReference type="Pfam" id="PF20260">
    <property type="entry name" value="PUA_4"/>
    <property type="match status" value="1"/>
</dbReference>
<evidence type="ECO:0000256" key="6">
    <source>
        <dbReference type="ARBA" id="ARBA00022552"/>
    </source>
</evidence>
<feature type="domain" description="Ribosomal RNA small subunit methyltransferase E methyltransferase" evidence="13">
    <location>
        <begin position="74"/>
        <end position="235"/>
    </location>
</feature>
<reference evidence="16" key="1">
    <citation type="submission" date="2016-10" db="EMBL/GenBank/DDBJ databases">
        <authorList>
            <person name="Varghese N."/>
            <person name="Submissions S."/>
        </authorList>
    </citation>
    <scope>NUCLEOTIDE SEQUENCE [LARGE SCALE GENOMIC DNA]</scope>
    <source>
        <strain evidence="16">DSM 11578</strain>
    </source>
</reference>
<name>A0A1I3WY77_9GAMM</name>
<evidence type="ECO:0000256" key="4">
    <source>
        <dbReference type="ARBA" id="ARBA00013673"/>
    </source>
</evidence>
<dbReference type="InterPro" id="IPR029026">
    <property type="entry name" value="tRNA_m1G_MTases_N"/>
</dbReference>
<evidence type="ECO:0000256" key="1">
    <source>
        <dbReference type="ARBA" id="ARBA00004496"/>
    </source>
</evidence>
<dbReference type="NCBIfam" id="NF008692">
    <property type="entry name" value="PRK11713.1-5"/>
    <property type="match status" value="1"/>
</dbReference>
<dbReference type="CDD" id="cd18084">
    <property type="entry name" value="RsmE-like"/>
    <property type="match status" value="1"/>
</dbReference>
<comment type="catalytic activity">
    <reaction evidence="11 12">
        <text>uridine(1498) in 16S rRNA + S-adenosyl-L-methionine = N(3)-methyluridine(1498) in 16S rRNA + S-adenosyl-L-homocysteine + H(+)</text>
        <dbReference type="Rhea" id="RHEA:42920"/>
        <dbReference type="Rhea" id="RHEA-COMP:10283"/>
        <dbReference type="Rhea" id="RHEA-COMP:10284"/>
        <dbReference type="ChEBI" id="CHEBI:15378"/>
        <dbReference type="ChEBI" id="CHEBI:57856"/>
        <dbReference type="ChEBI" id="CHEBI:59789"/>
        <dbReference type="ChEBI" id="CHEBI:65315"/>
        <dbReference type="ChEBI" id="CHEBI:74502"/>
        <dbReference type="EC" id="2.1.1.193"/>
    </reaction>
</comment>
<dbReference type="SUPFAM" id="SSF75217">
    <property type="entry name" value="alpha/beta knot"/>
    <property type="match status" value="1"/>
</dbReference>
<dbReference type="InterPro" id="IPR006700">
    <property type="entry name" value="RsmE"/>
</dbReference>
<evidence type="ECO:0000256" key="10">
    <source>
        <dbReference type="ARBA" id="ARBA00025699"/>
    </source>
</evidence>
<dbReference type="InterPro" id="IPR029028">
    <property type="entry name" value="Alpha/beta_knot_MTases"/>
</dbReference>
<evidence type="ECO:0000313" key="16">
    <source>
        <dbReference type="Proteomes" id="UP000198924"/>
    </source>
</evidence>
<dbReference type="Gene3D" id="3.40.1280.10">
    <property type="match status" value="1"/>
</dbReference>
<dbReference type="SUPFAM" id="SSF88697">
    <property type="entry name" value="PUA domain-like"/>
    <property type="match status" value="1"/>
</dbReference>
<dbReference type="EC" id="2.1.1.193" evidence="3 12"/>
<comment type="subcellular location">
    <subcellularLocation>
        <location evidence="1 12">Cytoplasm</location>
    </subcellularLocation>
</comment>
<evidence type="ECO:0000256" key="8">
    <source>
        <dbReference type="ARBA" id="ARBA00022679"/>
    </source>
</evidence>
<proteinExistence type="inferred from homology"/>
<dbReference type="InterPro" id="IPR046887">
    <property type="entry name" value="RsmE_PUA-like"/>
</dbReference>
<organism evidence="15 16">
    <name type="scientific">Methylophaga sulfidovorans</name>
    <dbReference type="NCBI Taxonomy" id="45496"/>
    <lineage>
        <taxon>Bacteria</taxon>
        <taxon>Pseudomonadati</taxon>
        <taxon>Pseudomonadota</taxon>
        <taxon>Gammaproteobacteria</taxon>
        <taxon>Thiotrichales</taxon>
        <taxon>Piscirickettsiaceae</taxon>
        <taxon>Methylophaga</taxon>
    </lineage>
</organism>
<evidence type="ECO:0000259" key="14">
    <source>
        <dbReference type="Pfam" id="PF20260"/>
    </source>
</evidence>
<protein>
    <recommendedName>
        <fullName evidence="4 12">Ribosomal RNA small subunit methyltransferase E</fullName>
        <ecNumber evidence="3 12">2.1.1.193</ecNumber>
    </recommendedName>
</protein>
<evidence type="ECO:0000256" key="7">
    <source>
        <dbReference type="ARBA" id="ARBA00022603"/>
    </source>
</evidence>
<dbReference type="GO" id="GO:0070042">
    <property type="term" value="F:rRNA (uridine-N3-)-methyltransferase activity"/>
    <property type="evidence" value="ECO:0007669"/>
    <property type="project" value="TreeGrafter"/>
</dbReference>
<evidence type="ECO:0000256" key="9">
    <source>
        <dbReference type="ARBA" id="ARBA00022691"/>
    </source>
</evidence>
<dbReference type="AlphaFoldDB" id="A0A1I3WY77"/>
<comment type="similarity">
    <text evidence="2 12">Belongs to the RNA methyltransferase RsmE family.</text>
</comment>
<feature type="domain" description="Ribosomal RNA small subunit methyltransferase E PUA-like" evidence="14">
    <location>
        <begin position="20"/>
        <end position="65"/>
    </location>
</feature>
<evidence type="ECO:0000256" key="3">
    <source>
        <dbReference type="ARBA" id="ARBA00012328"/>
    </source>
</evidence>
<dbReference type="Proteomes" id="UP000198924">
    <property type="component" value="Unassembled WGS sequence"/>
</dbReference>
<keyword evidence="5 12" id="KW-0963">Cytoplasm</keyword>
<accession>A0A1I3WY77</accession>
<dbReference type="GO" id="GO:0070475">
    <property type="term" value="P:rRNA base methylation"/>
    <property type="evidence" value="ECO:0007669"/>
    <property type="project" value="TreeGrafter"/>
</dbReference>
<evidence type="ECO:0000256" key="5">
    <source>
        <dbReference type="ARBA" id="ARBA00022490"/>
    </source>
</evidence>
<dbReference type="PANTHER" id="PTHR30027">
    <property type="entry name" value="RIBOSOMAL RNA SMALL SUBUNIT METHYLTRANSFERASE E"/>
    <property type="match status" value="1"/>
</dbReference>
<dbReference type="InterPro" id="IPR046886">
    <property type="entry name" value="RsmE_MTase_dom"/>
</dbReference>
<dbReference type="RefSeq" id="WP_091712221.1">
    <property type="nucleotide sequence ID" value="NZ_FOSH01000005.1"/>
</dbReference>
<dbReference type="InterPro" id="IPR015947">
    <property type="entry name" value="PUA-like_sf"/>
</dbReference>
<keyword evidence="6 12" id="KW-0698">rRNA processing</keyword>
<dbReference type="Gene3D" id="2.40.240.20">
    <property type="entry name" value="Hypothetical PUA domain-like, domain 1"/>
    <property type="match status" value="1"/>
</dbReference>